<dbReference type="AlphaFoldDB" id="A0A7J7MKU0"/>
<sequence>MLITSLLKPEKAFREDSDAESSVGNQCSATHPNQLVDYHQSTIDANANCNGQDILKKASGTSTTEIDCMVHDNESQQSTGEILHSVNPVLTLPVVEHESSLEKATSKLSGSHINAKRSTLSGRNTVRKNLSMESIDSSGEEELAIQRLEITKNELRNRIAKEAKGNAILQASLERRKQALHERRLALEHDVSRLQEQLEAERDLRAALEVGLSMSCLKMCNSRMDSKTRAELEEIALAEADVAKLKQKVAELHLQLNQQRQHHYGSLSDASDRYQHIQNLHSQQTLAPHMSCLPTIVTNDSANSPVSLVPTAGVVEVGVVVTVAGA</sequence>
<organism evidence="3 4">
    <name type="scientific">Kingdonia uniflora</name>
    <dbReference type="NCBI Taxonomy" id="39325"/>
    <lineage>
        <taxon>Eukaryota</taxon>
        <taxon>Viridiplantae</taxon>
        <taxon>Streptophyta</taxon>
        <taxon>Embryophyta</taxon>
        <taxon>Tracheophyta</taxon>
        <taxon>Spermatophyta</taxon>
        <taxon>Magnoliopsida</taxon>
        <taxon>Ranunculales</taxon>
        <taxon>Circaeasteraceae</taxon>
        <taxon>Kingdonia</taxon>
    </lineage>
</organism>
<feature type="non-terminal residue" evidence="3">
    <location>
        <position position="1"/>
    </location>
</feature>
<reference evidence="3 4" key="1">
    <citation type="journal article" date="2020" name="IScience">
        <title>Genome Sequencing of the Endangered Kingdonia uniflora (Circaeasteraceae, Ranunculales) Reveals Potential Mechanisms of Evolutionary Specialization.</title>
        <authorList>
            <person name="Sun Y."/>
            <person name="Deng T."/>
            <person name="Zhang A."/>
            <person name="Moore M.J."/>
            <person name="Landis J.B."/>
            <person name="Lin N."/>
            <person name="Zhang H."/>
            <person name="Zhang X."/>
            <person name="Huang J."/>
            <person name="Zhang X."/>
            <person name="Sun H."/>
            <person name="Wang H."/>
        </authorList>
    </citation>
    <scope>NUCLEOTIDE SEQUENCE [LARGE SCALE GENOMIC DNA]</scope>
    <source>
        <strain evidence="3">TB1705</strain>
        <tissue evidence="3">Leaf</tissue>
    </source>
</reference>
<gene>
    <name evidence="3" type="ORF">GIB67_019940</name>
</gene>
<evidence type="ECO:0000313" key="4">
    <source>
        <dbReference type="Proteomes" id="UP000541444"/>
    </source>
</evidence>
<feature type="coiled-coil region" evidence="1">
    <location>
        <begin position="228"/>
        <end position="262"/>
    </location>
</feature>
<name>A0A7J7MKU0_9MAGN</name>
<dbReference type="InterPro" id="IPR025757">
    <property type="entry name" value="MIP1_Leuzipper"/>
</dbReference>
<feature type="coiled-coil region" evidence="1">
    <location>
        <begin position="138"/>
        <end position="204"/>
    </location>
</feature>
<dbReference type="EMBL" id="JACGCM010001428">
    <property type="protein sequence ID" value="KAF6155414.1"/>
    <property type="molecule type" value="Genomic_DNA"/>
</dbReference>
<evidence type="ECO:0000256" key="1">
    <source>
        <dbReference type="SAM" id="Coils"/>
    </source>
</evidence>
<dbReference type="Proteomes" id="UP000541444">
    <property type="component" value="Unassembled WGS sequence"/>
</dbReference>
<comment type="caution">
    <text evidence="3">The sequence shown here is derived from an EMBL/GenBank/DDBJ whole genome shotgun (WGS) entry which is preliminary data.</text>
</comment>
<accession>A0A7J7MKU0</accession>
<evidence type="ECO:0000259" key="2">
    <source>
        <dbReference type="Pfam" id="PF14389"/>
    </source>
</evidence>
<dbReference type="PANTHER" id="PTHR46265">
    <property type="entry name" value="RHO GTPASE-ACTIVATING PROTEIN 7"/>
    <property type="match status" value="1"/>
</dbReference>
<dbReference type="PANTHER" id="PTHR46265:SF2">
    <property type="entry name" value="RHO GTPASE-ACTIVATING PROTEIN 7"/>
    <property type="match status" value="1"/>
</dbReference>
<feature type="domain" description="Ternary complex factor MIP1 leucine-zipper" evidence="2">
    <location>
        <begin position="180"/>
        <end position="259"/>
    </location>
</feature>
<keyword evidence="1" id="KW-0175">Coiled coil</keyword>
<evidence type="ECO:0000313" key="3">
    <source>
        <dbReference type="EMBL" id="KAF6155414.1"/>
    </source>
</evidence>
<proteinExistence type="predicted"/>
<dbReference type="Pfam" id="PF14389">
    <property type="entry name" value="Lzipper-MIP1"/>
    <property type="match status" value="1"/>
</dbReference>
<keyword evidence="4" id="KW-1185">Reference proteome</keyword>
<protein>
    <recommendedName>
        <fullName evidence="2">Ternary complex factor MIP1 leucine-zipper domain-containing protein</fullName>
    </recommendedName>
</protein>
<dbReference type="InterPro" id="IPR052799">
    <property type="entry name" value="Rho_GAP_Regulators"/>
</dbReference>
<dbReference type="OrthoDB" id="784967at2759"/>